<name>A0A1W1BMK5_9ZZZZ</name>
<protein>
    <submittedName>
        <fullName evidence="1">TsaC protein (YrdC domain) required for threonylcarbamoyladenosine t(6)A37 modification in tRNA</fullName>
    </submittedName>
</protein>
<accession>A0A1W1BMK5</accession>
<proteinExistence type="predicted"/>
<dbReference type="EMBL" id="FPHM01000020">
    <property type="protein sequence ID" value="SFV54705.1"/>
    <property type="molecule type" value="Genomic_DNA"/>
</dbReference>
<sequence>MKTKVFLTQTDTSIGFVSQDAQKLDAIKQRPPHKHYIKAVNSLETLKSFTRVPSQHKNKVRRASKSTFILPNGLSYRVIRESHHLLLLNRLKWAYTTSANLSGKKYDESFAREVADVVIQPLTHNAQASKLYKLGNNFIQRLR</sequence>
<dbReference type="AlphaFoldDB" id="A0A1W1BMK5"/>
<dbReference type="Gene3D" id="3.90.870.10">
    <property type="entry name" value="DHBP synthase"/>
    <property type="match status" value="1"/>
</dbReference>
<reference evidence="1" key="1">
    <citation type="submission" date="2016-10" db="EMBL/GenBank/DDBJ databases">
        <authorList>
            <person name="de Groot N.N."/>
        </authorList>
    </citation>
    <scope>NUCLEOTIDE SEQUENCE</scope>
</reference>
<dbReference type="SUPFAM" id="SSF55821">
    <property type="entry name" value="YrdC/RibB"/>
    <property type="match status" value="1"/>
</dbReference>
<evidence type="ECO:0000313" key="1">
    <source>
        <dbReference type="EMBL" id="SFV54705.1"/>
    </source>
</evidence>
<gene>
    <name evidence="1" type="ORF">MNB_SV-13-1937</name>
</gene>
<organism evidence="1">
    <name type="scientific">hydrothermal vent metagenome</name>
    <dbReference type="NCBI Taxonomy" id="652676"/>
    <lineage>
        <taxon>unclassified sequences</taxon>
        <taxon>metagenomes</taxon>
        <taxon>ecological metagenomes</taxon>
    </lineage>
</organism>
<dbReference type="InterPro" id="IPR017945">
    <property type="entry name" value="DHBP_synth_RibB-like_a/b_dom"/>
</dbReference>